<protein>
    <submittedName>
        <fullName evidence="1">Transcriptional regulator</fullName>
    </submittedName>
</protein>
<dbReference type="EMBL" id="CP066007">
    <property type="protein sequence ID" value="QQB45878.1"/>
    <property type="molecule type" value="Genomic_DNA"/>
</dbReference>
<gene>
    <name evidence="1" type="ORF">I6I10_10425</name>
    <name evidence="2" type="ORF">I6J21_05710</name>
</gene>
<reference evidence="1 3" key="1">
    <citation type="submission" date="2020-12" db="EMBL/GenBank/DDBJ databases">
        <title>FDA dAtabase for Regulatory Grade micrObial Sequences (FDA-ARGOS): Supporting development and validation of Infectious Disease Dx tests.</title>
        <authorList>
            <person name="Sproer C."/>
            <person name="Gronow S."/>
            <person name="Severitt S."/>
            <person name="Schroder I."/>
            <person name="Tallon L."/>
            <person name="Sadzewicz L."/>
            <person name="Zhao X."/>
            <person name="Boylan J."/>
            <person name="Ott S."/>
            <person name="Bowen H."/>
            <person name="Vavikolanu K."/>
            <person name="Mehta A."/>
            <person name="Aluvathingal J."/>
            <person name="Nadendla S."/>
            <person name="Lowell S."/>
            <person name="Myers T."/>
            <person name="Yan Y."/>
            <person name="Sichtig H."/>
        </authorList>
    </citation>
    <scope>NUCLEOTIDE SEQUENCE [LARGE SCALE GENOMIC DNA]</scope>
    <source>
        <strain evidence="1 3">FDAARGOS_1053</strain>
        <strain evidence="2">FDAARGOS_1191</strain>
    </source>
</reference>
<proteinExistence type="predicted"/>
<dbReference type="PANTHER" id="PTHR37816">
    <property type="entry name" value="YALI0E33011P"/>
    <property type="match status" value="1"/>
</dbReference>
<name>A0A7T4EEG0_9CORY</name>
<dbReference type="PANTHER" id="PTHR37816:SF3">
    <property type="entry name" value="MODULATES DNA TOPOLOGY"/>
    <property type="match status" value="1"/>
</dbReference>
<dbReference type="EMBL" id="CP069534">
    <property type="protein sequence ID" value="QRP71610.1"/>
    <property type="molecule type" value="Genomic_DNA"/>
</dbReference>
<evidence type="ECO:0000313" key="3">
    <source>
        <dbReference type="Proteomes" id="UP000596145"/>
    </source>
</evidence>
<organism evidence="1 3">
    <name type="scientific">Corynebacterium glucuronolyticum</name>
    <dbReference type="NCBI Taxonomy" id="39791"/>
    <lineage>
        <taxon>Bacteria</taxon>
        <taxon>Bacillati</taxon>
        <taxon>Actinomycetota</taxon>
        <taxon>Actinomycetes</taxon>
        <taxon>Mycobacteriales</taxon>
        <taxon>Corynebacteriaceae</taxon>
        <taxon>Corynebacterium</taxon>
    </lineage>
</organism>
<dbReference type="OrthoDB" id="3199600at2"/>
<dbReference type="InterPro" id="IPR052922">
    <property type="entry name" value="Cytidylate_Kinase-2"/>
</dbReference>
<dbReference type="SUPFAM" id="SSF52540">
    <property type="entry name" value="P-loop containing nucleoside triphosphate hydrolases"/>
    <property type="match status" value="1"/>
</dbReference>
<evidence type="ECO:0000313" key="1">
    <source>
        <dbReference type="EMBL" id="QQB45878.1"/>
    </source>
</evidence>
<dbReference type="AlphaFoldDB" id="A0A7T4EEG0"/>
<sequence length="171" mass="18944">MGVMTRMDKLVVIGSPGSGKRAFSTALSSVSGLPVTHLDTLYWNDDGTYVGDDTFFARVDEAMADGRWIISGTYLNVLGKLLDASDGAFFLDYSLEACLESVKNYKAQNDGAAWIAAPGANENEASFINKFHMESRPKVFEELRRRPRLLVNRFTTNAGATTYLRAMGWRQ</sequence>
<dbReference type="InterPro" id="IPR027417">
    <property type="entry name" value="P-loop_NTPase"/>
</dbReference>
<dbReference type="Proteomes" id="UP000617681">
    <property type="component" value="Chromosome"/>
</dbReference>
<evidence type="ECO:0000313" key="2">
    <source>
        <dbReference type="EMBL" id="QRP71610.1"/>
    </source>
</evidence>
<dbReference type="Gene3D" id="3.40.50.300">
    <property type="entry name" value="P-loop containing nucleotide triphosphate hydrolases"/>
    <property type="match status" value="1"/>
</dbReference>
<dbReference type="Proteomes" id="UP000596145">
    <property type="component" value="Chromosome"/>
</dbReference>
<accession>A0A7T4EEG0</accession>